<proteinExistence type="predicted"/>
<reference evidence="1 2" key="1">
    <citation type="submission" date="2019-05" db="EMBL/GenBank/DDBJ databases">
        <title>Another draft genome of Portunus trituberculatus and its Hox gene families provides insights of decapod evolution.</title>
        <authorList>
            <person name="Jeong J.-H."/>
            <person name="Song I."/>
            <person name="Kim S."/>
            <person name="Choi T."/>
            <person name="Kim D."/>
            <person name="Ryu S."/>
            <person name="Kim W."/>
        </authorList>
    </citation>
    <scope>NUCLEOTIDE SEQUENCE [LARGE SCALE GENOMIC DNA]</scope>
    <source>
        <tissue evidence="1">Muscle</tissue>
    </source>
</reference>
<organism evidence="1 2">
    <name type="scientific">Portunus trituberculatus</name>
    <name type="common">Swimming crab</name>
    <name type="synonym">Neptunus trituberculatus</name>
    <dbReference type="NCBI Taxonomy" id="210409"/>
    <lineage>
        <taxon>Eukaryota</taxon>
        <taxon>Metazoa</taxon>
        <taxon>Ecdysozoa</taxon>
        <taxon>Arthropoda</taxon>
        <taxon>Crustacea</taxon>
        <taxon>Multicrustacea</taxon>
        <taxon>Malacostraca</taxon>
        <taxon>Eumalacostraca</taxon>
        <taxon>Eucarida</taxon>
        <taxon>Decapoda</taxon>
        <taxon>Pleocyemata</taxon>
        <taxon>Brachyura</taxon>
        <taxon>Eubrachyura</taxon>
        <taxon>Portunoidea</taxon>
        <taxon>Portunidae</taxon>
        <taxon>Portuninae</taxon>
        <taxon>Portunus</taxon>
    </lineage>
</organism>
<sequence length="72" mass="8062">MLPEMSGRGTSVMGHGNKLVGDIWDKKAKENDTIIFFPGHDLLTFPPEPSPRPVPVYVRGLTFAQLSDIYIY</sequence>
<evidence type="ECO:0000313" key="1">
    <source>
        <dbReference type="EMBL" id="MPC69172.1"/>
    </source>
</evidence>
<dbReference type="Proteomes" id="UP000324222">
    <property type="component" value="Unassembled WGS sequence"/>
</dbReference>
<keyword evidence="2" id="KW-1185">Reference proteome</keyword>
<evidence type="ECO:0000313" key="2">
    <source>
        <dbReference type="Proteomes" id="UP000324222"/>
    </source>
</evidence>
<dbReference type="AlphaFoldDB" id="A0A5B7HDJ5"/>
<dbReference type="EMBL" id="VSRR010028968">
    <property type="protein sequence ID" value="MPC69172.1"/>
    <property type="molecule type" value="Genomic_DNA"/>
</dbReference>
<name>A0A5B7HDJ5_PORTR</name>
<gene>
    <name evidence="1" type="ORF">E2C01_063387</name>
</gene>
<accession>A0A5B7HDJ5</accession>
<comment type="caution">
    <text evidence="1">The sequence shown here is derived from an EMBL/GenBank/DDBJ whole genome shotgun (WGS) entry which is preliminary data.</text>
</comment>
<protein>
    <submittedName>
        <fullName evidence="1">Uncharacterized protein</fullName>
    </submittedName>
</protein>